<dbReference type="InterPro" id="IPR000515">
    <property type="entry name" value="MetI-like"/>
</dbReference>
<dbReference type="SUPFAM" id="SSF161098">
    <property type="entry name" value="MetI-like"/>
    <property type="match status" value="1"/>
</dbReference>
<feature type="transmembrane region" description="Helical" evidence="6">
    <location>
        <begin position="55"/>
        <end position="78"/>
    </location>
</feature>
<proteinExistence type="inferred from homology"/>
<name>A0ABY3WR31_9ACTN</name>
<dbReference type="PANTHER" id="PTHR30177:SF4">
    <property type="entry name" value="OSMOPROTECTANT IMPORT PERMEASE PROTEIN OSMW"/>
    <property type="match status" value="1"/>
</dbReference>
<gene>
    <name evidence="8" type="ORF">J4032_12615</name>
</gene>
<evidence type="ECO:0000256" key="3">
    <source>
        <dbReference type="ARBA" id="ARBA00022692"/>
    </source>
</evidence>
<sequence>MNDFLSYIELHAERLAWQASEHAVVVAVAVLLATVVGLATGMATWRSRFFSSAAVGISGVFLTVPSFALLGLLIPLLGLGWKPVLTALTGYALLPVVRNTVVGLQGVRPEVVEAARGSGMRTWKIMLAVRLPLAWPVILSGIRLSTQLTIGIAAIAAYVAGPGLGNEIFGGLSRLGSVNALDQALAGTLGVVLLALCFDAFFAMVRHLTTPRGLRG</sequence>
<comment type="subcellular location">
    <subcellularLocation>
        <location evidence="6">Cell membrane</location>
        <topology evidence="6">Multi-pass membrane protein</topology>
    </subcellularLocation>
    <subcellularLocation>
        <location evidence="1">Membrane</location>
        <topology evidence="1">Multi-pass membrane protein</topology>
    </subcellularLocation>
</comment>
<evidence type="ECO:0000313" key="8">
    <source>
        <dbReference type="EMBL" id="UNM12263.1"/>
    </source>
</evidence>
<evidence type="ECO:0000256" key="2">
    <source>
        <dbReference type="ARBA" id="ARBA00022448"/>
    </source>
</evidence>
<evidence type="ECO:0000313" key="9">
    <source>
        <dbReference type="Proteomes" id="UP000828924"/>
    </source>
</evidence>
<dbReference type="PROSITE" id="PS50928">
    <property type="entry name" value="ABC_TM1"/>
    <property type="match status" value="1"/>
</dbReference>
<dbReference type="PANTHER" id="PTHR30177">
    <property type="entry name" value="GLYCINE BETAINE/L-PROLINE TRANSPORT SYSTEM PERMEASE PROTEIN PROW"/>
    <property type="match status" value="1"/>
</dbReference>
<keyword evidence="5 6" id="KW-0472">Membrane</keyword>
<evidence type="ECO:0000256" key="5">
    <source>
        <dbReference type="ARBA" id="ARBA00023136"/>
    </source>
</evidence>
<evidence type="ECO:0000256" key="4">
    <source>
        <dbReference type="ARBA" id="ARBA00022989"/>
    </source>
</evidence>
<feature type="transmembrane region" description="Helical" evidence="6">
    <location>
        <begin position="125"/>
        <end position="144"/>
    </location>
</feature>
<evidence type="ECO:0000259" key="7">
    <source>
        <dbReference type="PROSITE" id="PS50928"/>
    </source>
</evidence>
<evidence type="ECO:0000256" key="1">
    <source>
        <dbReference type="ARBA" id="ARBA00004141"/>
    </source>
</evidence>
<comment type="similarity">
    <text evidence="6">Belongs to the binding-protein-dependent transport system permease family.</text>
</comment>
<reference evidence="8 9" key="1">
    <citation type="submission" date="2021-03" db="EMBL/GenBank/DDBJ databases">
        <title>Complete genome of Streptomyces formicae strain 1H-GS9 (DSM 100524).</title>
        <authorList>
            <person name="Atanasov K.E."/>
            <person name="Altabella T."/>
            <person name="Ferrer A."/>
        </authorList>
    </citation>
    <scope>NUCLEOTIDE SEQUENCE [LARGE SCALE GENOMIC DNA]</scope>
    <source>
        <strain evidence="8 9">1H-GS9</strain>
    </source>
</reference>
<keyword evidence="2 6" id="KW-0813">Transport</keyword>
<accession>A0ABY3WR31</accession>
<keyword evidence="9" id="KW-1185">Reference proteome</keyword>
<dbReference type="Gene3D" id="1.10.3720.10">
    <property type="entry name" value="MetI-like"/>
    <property type="match status" value="1"/>
</dbReference>
<dbReference type="CDD" id="cd06261">
    <property type="entry name" value="TM_PBP2"/>
    <property type="match status" value="1"/>
</dbReference>
<dbReference type="Pfam" id="PF00528">
    <property type="entry name" value="BPD_transp_1"/>
    <property type="match status" value="1"/>
</dbReference>
<feature type="transmembrane region" description="Helical" evidence="6">
    <location>
        <begin position="23"/>
        <end position="43"/>
    </location>
</feature>
<dbReference type="EMBL" id="CP071872">
    <property type="protein sequence ID" value="UNM12263.1"/>
    <property type="molecule type" value="Genomic_DNA"/>
</dbReference>
<dbReference type="InterPro" id="IPR051204">
    <property type="entry name" value="ABC_transp_perm/SBD"/>
</dbReference>
<dbReference type="InterPro" id="IPR035906">
    <property type="entry name" value="MetI-like_sf"/>
</dbReference>
<dbReference type="RefSeq" id="WP_242330868.1">
    <property type="nucleotide sequence ID" value="NZ_CP071872.1"/>
</dbReference>
<keyword evidence="4 6" id="KW-1133">Transmembrane helix</keyword>
<protein>
    <submittedName>
        <fullName evidence="8">ABC transporter permease</fullName>
    </submittedName>
</protein>
<feature type="domain" description="ABC transmembrane type-1" evidence="7">
    <location>
        <begin position="19"/>
        <end position="202"/>
    </location>
</feature>
<keyword evidence="3 6" id="KW-0812">Transmembrane</keyword>
<dbReference type="Proteomes" id="UP000828924">
    <property type="component" value="Chromosome"/>
</dbReference>
<feature type="transmembrane region" description="Helical" evidence="6">
    <location>
        <begin position="184"/>
        <end position="205"/>
    </location>
</feature>
<feature type="transmembrane region" description="Helical" evidence="6">
    <location>
        <begin position="150"/>
        <end position="172"/>
    </location>
</feature>
<evidence type="ECO:0000256" key="6">
    <source>
        <dbReference type="RuleBase" id="RU363032"/>
    </source>
</evidence>
<organism evidence="8 9">
    <name type="scientific">Streptomyces formicae</name>
    <dbReference type="NCBI Taxonomy" id="1616117"/>
    <lineage>
        <taxon>Bacteria</taxon>
        <taxon>Bacillati</taxon>
        <taxon>Actinomycetota</taxon>
        <taxon>Actinomycetes</taxon>
        <taxon>Kitasatosporales</taxon>
        <taxon>Streptomycetaceae</taxon>
        <taxon>Streptomyces</taxon>
    </lineage>
</organism>